<dbReference type="CTD" id="54951"/>
<dbReference type="GeneID" id="584270"/>
<evidence type="ECO:0000313" key="4">
    <source>
        <dbReference type="Proteomes" id="UP000007110"/>
    </source>
</evidence>
<dbReference type="Pfam" id="PF07258">
    <property type="entry name" value="COMM_domain"/>
    <property type="match status" value="1"/>
</dbReference>
<evidence type="ECO:0000256" key="1">
    <source>
        <dbReference type="SAM" id="Coils"/>
    </source>
</evidence>
<dbReference type="OMA" id="MECVSIR"/>
<protein>
    <recommendedName>
        <fullName evidence="2">COMM domain-containing protein</fullName>
    </recommendedName>
</protein>
<dbReference type="GO" id="GO:0051059">
    <property type="term" value="F:NF-kappaB binding"/>
    <property type="evidence" value="ECO:0000318"/>
    <property type="project" value="GO_Central"/>
</dbReference>
<feature type="domain" description="COMM" evidence="2">
    <location>
        <begin position="115"/>
        <end position="182"/>
    </location>
</feature>
<dbReference type="PROSITE" id="PS51269">
    <property type="entry name" value="COMM"/>
    <property type="match status" value="1"/>
</dbReference>
<dbReference type="InterPro" id="IPR047235">
    <property type="entry name" value="COMMD8"/>
</dbReference>
<organism evidence="3 4">
    <name type="scientific">Strongylocentrotus purpuratus</name>
    <name type="common">Purple sea urchin</name>
    <dbReference type="NCBI Taxonomy" id="7668"/>
    <lineage>
        <taxon>Eukaryota</taxon>
        <taxon>Metazoa</taxon>
        <taxon>Echinodermata</taxon>
        <taxon>Eleutherozoa</taxon>
        <taxon>Echinozoa</taxon>
        <taxon>Echinoidea</taxon>
        <taxon>Euechinoidea</taxon>
        <taxon>Echinacea</taxon>
        <taxon>Camarodonta</taxon>
        <taxon>Echinidea</taxon>
        <taxon>Strongylocentrotidae</taxon>
        <taxon>Strongylocentrotus</taxon>
    </lineage>
</organism>
<evidence type="ECO:0000259" key="2">
    <source>
        <dbReference type="PROSITE" id="PS51269"/>
    </source>
</evidence>
<dbReference type="AlphaFoldDB" id="A0A7M7RCS8"/>
<dbReference type="GO" id="GO:0007165">
    <property type="term" value="P:signal transduction"/>
    <property type="evidence" value="ECO:0000318"/>
    <property type="project" value="GO_Central"/>
</dbReference>
<dbReference type="PANTHER" id="PTHR16231">
    <property type="entry name" value="COMM DOMAIN-CONTAINING PROTEIN 4-8 FAMILY MEMBER"/>
    <property type="match status" value="1"/>
</dbReference>
<dbReference type="Pfam" id="PF22838">
    <property type="entry name" value="COMMD8_HN"/>
    <property type="match status" value="1"/>
</dbReference>
<reference evidence="4" key="1">
    <citation type="submission" date="2015-02" db="EMBL/GenBank/DDBJ databases">
        <title>Genome sequencing for Strongylocentrotus purpuratus.</title>
        <authorList>
            <person name="Murali S."/>
            <person name="Liu Y."/>
            <person name="Vee V."/>
            <person name="English A."/>
            <person name="Wang M."/>
            <person name="Skinner E."/>
            <person name="Han Y."/>
            <person name="Muzny D.M."/>
            <person name="Worley K.C."/>
            <person name="Gibbs R.A."/>
        </authorList>
    </citation>
    <scope>NUCLEOTIDE SEQUENCE</scope>
</reference>
<name>A0A7M7RCS8_STRPU</name>
<feature type="coiled-coil region" evidence="1">
    <location>
        <begin position="147"/>
        <end position="174"/>
    </location>
</feature>
<keyword evidence="4" id="KW-1185">Reference proteome</keyword>
<dbReference type="KEGG" id="spu:584270"/>
<accession>A0A7M7RCS8</accession>
<dbReference type="PANTHER" id="PTHR16231:SF0">
    <property type="entry name" value="COMM DOMAIN-CONTAINING PROTEIN 8"/>
    <property type="match status" value="1"/>
</dbReference>
<sequence>MATPIEDLGLLSKCSTADMEKLLHQVADSVAGHHRPRYQDYGKIWSLDEWFQVIQGCETYLKMAVKKDSTKDEMKAALSGLSEDVQERLMECVSIRRDDLGKALIGNTASISQSHLTDFDWKLKLAMSSDKISSVQEPLVNLDLSLMEDGTNRLVSLELDKEELRKLVSSLETANRAVLQLKT</sequence>
<dbReference type="EnsemblMetazoa" id="XM_784135">
    <property type="protein sequence ID" value="XP_789228"/>
    <property type="gene ID" value="LOC584270"/>
</dbReference>
<dbReference type="OrthoDB" id="17646at2759"/>
<dbReference type="InParanoid" id="A0A7M7RCS8"/>
<dbReference type="RefSeq" id="XP_789228.1">
    <property type="nucleotide sequence ID" value="XM_784135.5"/>
</dbReference>
<proteinExistence type="predicted"/>
<dbReference type="Proteomes" id="UP000007110">
    <property type="component" value="Unassembled WGS sequence"/>
</dbReference>
<dbReference type="InterPro" id="IPR017920">
    <property type="entry name" value="COMM"/>
</dbReference>
<dbReference type="InterPro" id="IPR047155">
    <property type="entry name" value="COMMD4/6/7/8"/>
</dbReference>
<dbReference type="CDD" id="cd04756">
    <property type="entry name" value="Commd8"/>
    <property type="match status" value="1"/>
</dbReference>
<evidence type="ECO:0000313" key="3">
    <source>
        <dbReference type="EnsemblMetazoa" id="XP_789228"/>
    </source>
</evidence>
<dbReference type="InterPro" id="IPR055184">
    <property type="entry name" value="COMMD8_HN"/>
</dbReference>
<keyword evidence="1" id="KW-0175">Coiled coil</keyword>
<reference evidence="3" key="2">
    <citation type="submission" date="2021-01" db="UniProtKB">
        <authorList>
            <consortium name="EnsemblMetazoa"/>
        </authorList>
    </citation>
    <scope>IDENTIFICATION</scope>
</reference>